<evidence type="ECO:0000313" key="1">
    <source>
        <dbReference type="EMBL" id="BAL54927.1"/>
    </source>
</evidence>
<name>H5SFJ1_9BACT</name>
<reference evidence="1" key="2">
    <citation type="journal article" date="2012" name="PLoS ONE">
        <title>A Deeply Branching Thermophilic Bacterium with an Ancient Acetyl-CoA Pathway Dominates a Subsurface Ecosystem.</title>
        <authorList>
            <person name="Takami H."/>
            <person name="Noguchi H."/>
            <person name="Takaki Y."/>
            <person name="Uchiyama I."/>
            <person name="Toyoda A."/>
            <person name="Nishi S."/>
            <person name="Chee G.-J."/>
            <person name="Arai W."/>
            <person name="Nunoura T."/>
            <person name="Itoh T."/>
            <person name="Hattori M."/>
            <person name="Takai K."/>
        </authorList>
    </citation>
    <scope>NUCLEOTIDE SEQUENCE</scope>
</reference>
<proteinExistence type="predicted"/>
<reference evidence="1" key="1">
    <citation type="journal article" date="2005" name="Environ. Microbiol.">
        <title>Genetic and functional properties of uncultivated thermophilic crenarchaeotes from a subsurface gold mine as revealed by analysis of genome fragments.</title>
        <authorList>
            <person name="Nunoura T."/>
            <person name="Hirayama H."/>
            <person name="Takami H."/>
            <person name="Oida H."/>
            <person name="Nishi S."/>
            <person name="Shimamura S."/>
            <person name="Suzuki Y."/>
            <person name="Inagaki F."/>
            <person name="Takai K."/>
            <person name="Nealson K.H."/>
            <person name="Horikoshi K."/>
        </authorList>
    </citation>
    <scope>NUCLEOTIDE SEQUENCE</scope>
</reference>
<dbReference type="AlphaFoldDB" id="H5SFJ1"/>
<protein>
    <submittedName>
        <fullName evidence="1">Uncharacterized protein</fullName>
    </submittedName>
</protein>
<accession>H5SFJ1</accession>
<organism evidence="1">
    <name type="scientific">uncultured Acidobacteriota bacterium</name>
    <dbReference type="NCBI Taxonomy" id="171953"/>
    <lineage>
        <taxon>Bacteria</taxon>
        <taxon>Pseudomonadati</taxon>
        <taxon>Acidobacteriota</taxon>
        <taxon>environmental samples</taxon>
    </lineage>
</organism>
<sequence length="236" mass="27380">MASRSPINGLRFRFMFFDYIYMLGECLLGISELHVKIQLVDRYCNKVRHNLQLLHRKGASRAEMQEFIRKENQELLAGFRHHNIFYDKYRLRMIAIHHAGTQGELLVDDVYNGSAYVVPVKQTIDTLLTHVFDSTPVQEMGLFEKERKVMELTSSLDPKPGETAQRVLLELHEAARNIHVYVKKEKLQGVEYLASGKPVMDPHVIVEAEAQETEKDRFLKDPLVREVFPEWKGATL</sequence>
<dbReference type="EMBL" id="AP011704">
    <property type="protein sequence ID" value="BAL54927.1"/>
    <property type="molecule type" value="Genomic_DNA"/>
</dbReference>
<gene>
    <name evidence="1" type="ORF">HGMM_F22A10C03</name>
</gene>